<dbReference type="InterPro" id="IPR013149">
    <property type="entry name" value="ADH-like_C"/>
</dbReference>
<dbReference type="Pfam" id="PF00107">
    <property type="entry name" value="ADH_zinc_N"/>
    <property type="match status" value="1"/>
</dbReference>
<dbReference type="SMART" id="SM00829">
    <property type="entry name" value="PKS_ER"/>
    <property type="match status" value="1"/>
</dbReference>
<dbReference type="InterPro" id="IPR047122">
    <property type="entry name" value="Trans-enoyl_RdTase-like"/>
</dbReference>
<sequence length="343" mass="36536">MSTQFVNQAAWQTAANTKPLKVGPGPDQSNPASDEVVIKVEYVAINPSEWKMQDFNYLPLQFPHVLGSDVAGIVVKTGDAVTRFKDGDRVIGHCLGLMFGGARHGGFQHYTTCREIVVAKVPDSVPLESAVVLPLGLSTSITGLFEILKLDLPTSSNAEKKGKTVLIWGGSSSMGSTAIQLAVAAGYDVVSTASKRNHEYVKDLGAQEVFDHTDPEVVEKISGRLQGFDVAGICDSIGEESSIRACAAILSSLGGGIFSTVLWPPNDLPENVNAIMVYASNPGLVPDHVGITVWRDFVESGLRTGALRAKPEPRVLTGGLDVVQDALELQKKGVSAKKIVVRM</sequence>
<dbReference type="STRING" id="1182545.A0A072PDZ7"/>
<dbReference type="HOGENOM" id="CLU_026673_16_5_1"/>
<dbReference type="Gene3D" id="3.90.180.10">
    <property type="entry name" value="Medium-chain alcohol dehydrogenases, catalytic domain"/>
    <property type="match status" value="1"/>
</dbReference>
<name>A0A072PDZ7_9EURO</name>
<dbReference type="RefSeq" id="XP_013260686.1">
    <property type="nucleotide sequence ID" value="XM_013405232.1"/>
</dbReference>
<dbReference type="InterPro" id="IPR013154">
    <property type="entry name" value="ADH-like_N"/>
</dbReference>
<evidence type="ECO:0000313" key="4">
    <source>
        <dbReference type="EMBL" id="KEF58096.1"/>
    </source>
</evidence>
<dbReference type="AlphaFoldDB" id="A0A072PDZ7"/>
<dbReference type="InterPro" id="IPR020843">
    <property type="entry name" value="ER"/>
</dbReference>
<dbReference type="PANTHER" id="PTHR45348:SF2">
    <property type="entry name" value="ZINC-TYPE ALCOHOL DEHYDROGENASE-LIKE PROTEIN C2E1P3.01"/>
    <property type="match status" value="1"/>
</dbReference>
<dbReference type="GeneID" id="25280939"/>
<protein>
    <recommendedName>
        <fullName evidence="3">Enoyl reductase (ER) domain-containing protein</fullName>
    </recommendedName>
</protein>
<dbReference type="Pfam" id="PF08240">
    <property type="entry name" value="ADH_N"/>
    <property type="match status" value="1"/>
</dbReference>
<dbReference type="InterPro" id="IPR011032">
    <property type="entry name" value="GroES-like_sf"/>
</dbReference>
<dbReference type="SUPFAM" id="SSF51735">
    <property type="entry name" value="NAD(P)-binding Rossmann-fold domains"/>
    <property type="match status" value="1"/>
</dbReference>
<keyword evidence="5" id="KW-1185">Reference proteome</keyword>
<dbReference type="GO" id="GO:0016651">
    <property type="term" value="F:oxidoreductase activity, acting on NAD(P)H"/>
    <property type="evidence" value="ECO:0007669"/>
    <property type="project" value="InterPro"/>
</dbReference>
<evidence type="ECO:0000259" key="3">
    <source>
        <dbReference type="SMART" id="SM00829"/>
    </source>
</evidence>
<dbReference type="OrthoDB" id="48317at2759"/>
<feature type="domain" description="Enoyl reductase (ER)" evidence="3">
    <location>
        <begin position="15"/>
        <end position="341"/>
    </location>
</feature>
<organism evidence="4 5">
    <name type="scientific">Exophiala aquamarina CBS 119918</name>
    <dbReference type="NCBI Taxonomy" id="1182545"/>
    <lineage>
        <taxon>Eukaryota</taxon>
        <taxon>Fungi</taxon>
        <taxon>Dikarya</taxon>
        <taxon>Ascomycota</taxon>
        <taxon>Pezizomycotina</taxon>
        <taxon>Eurotiomycetes</taxon>
        <taxon>Chaetothyriomycetidae</taxon>
        <taxon>Chaetothyriales</taxon>
        <taxon>Herpotrichiellaceae</taxon>
        <taxon>Exophiala</taxon>
    </lineage>
</organism>
<dbReference type="Gene3D" id="3.40.50.720">
    <property type="entry name" value="NAD(P)-binding Rossmann-like Domain"/>
    <property type="match status" value="1"/>
</dbReference>
<dbReference type="EMBL" id="AMGV01000004">
    <property type="protein sequence ID" value="KEF58096.1"/>
    <property type="molecule type" value="Genomic_DNA"/>
</dbReference>
<dbReference type="CDD" id="cd08249">
    <property type="entry name" value="enoyl_reductase_like"/>
    <property type="match status" value="1"/>
</dbReference>
<evidence type="ECO:0000256" key="1">
    <source>
        <dbReference type="ARBA" id="ARBA00008072"/>
    </source>
</evidence>
<accession>A0A072PDZ7</accession>
<evidence type="ECO:0000256" key="2">
    <source>
        <dbReference type="ARBA" id="ARBA00023002"/>
    </source>
</evidence>
<dbReference type="SUPFAM" id="SSF50129">
    <property type="entry name" value="GroES-like"/>
    <property type="match status" value="1"/>
</dbReference>
<dbReference type="PANTHER" id="PTHR45348">
    <property type="entry name" value="HYPOTHETICAL OXIDOREDUCTASE (EUROFUNG)"/>
    <property type="match status" value="1"/>
</dbReference>
<keyword evidence="2" id="KW-0560">Oxidoreductase</keyword>
<comment type="similarity">
    <text evidence="1">Belongs to the zinc-containing alcohol dehydrogenase family.</text>
</comment>
<reference evidence="4 5" key="1">
    <citation type="submission" date="2013-03" db="EMBL/GenBank/DDBJ databases">
        <title>The Genome Sequence of Exophiala aquamarina CBS 119918.</title>
        <authorList>
            <consortium name="The Broad Institute Genomics Platform"/>
            <person name="Cuomo C."/>
            <person name="de Hoog S."/>
            <person name="Gorbushina A."/>
            <person name="Walker B."/>
            <person name="Young S.K."/>
            <person name="Zeng Q."/>
            <person name="Gargeya S."/>
            <person name="Fitzgerald M."/>
            <person name="Haas B."/>
            <person name="Abouelleil A."/>
            <person name="Allen A.W."/>
            <person name="Alvarado L."/>
            <person name="Arachchi H.M."/>
            <person name="Berlin A.M."/>
            <person name="Chapman S.B."/>
            <person name="Gainer-Dewar J."/>
            <person name="Goldberg J."/>
            <person name="Griggs A."/>
            <person name="Gujja S."/>
            <person name="Hansen M."/>
            <person name="Howarth C."/>
            <person name="Imamovic A."/>
            <person name="Ireland A."/>
            <person name="Larimer J."/>
            <person name="McCowan C."/>
            <person name="Murphy C."/>
            <person name="Pearson M."/>
            <person name="Poon T.W."/>
            <person name="Priest M."/>
            <person name="Roberts A."/>
            <person name="Saif S."/>
            <person name="Shea T."/>
            <person name="Sisk P."/>
            <person name="Sykes S."/>
            <person name="Wortman J."/>
            <person name="Nusbaum C."/>
            <person name="Birren B."/>
        </authorList>
    </citation>
    <scope>NUCLEOTIDE SEQUENCE [LARGE SCALE GENOMIC DNA]</scope>
    <source>
        <strain evidence="4 5">CBS 119918</strain>
    </source>
</reference>
<dbReference type="InterPro" id="IPR036291">
    <property type="entry name" value="NAD(P)-bd_dom_sf"/>
</dbReference>
<dbReference type="VEuPathDB" id="FungiDB:A1O9_06019"/>
<comment type="caution">
    <text evidence="4">The sequence shown here is derived from an EMBL/GenBank/DDBJ whole genome shotgun (WGS) entry which is preliminary data.</text>
</comment>
<proteinExistence type="inferred from homology"/>
<gene>
    <name evidence="4" type="ORF">A1O9_06019</name>
</gene>
<dbReference type="Proteomes" id="UP000027920">
    <property type="component" value="Unassembled WGS sequence"/>
</dbReference>
<evidence type="ECO:0000313" key="5">
    <source>
        <dbReference type="Proteomes" id="UP000027920"/>
    </source>
</evidence>